<keyword evidence="2" id="KW-0808">Transferase</keyword>
<reference evidence="2 3" key="1">
    <citation type="submission" date="2018-08" db="EMBL/GenBank/DDBJ databases">
        <title>A genome reference for cultivated species of the human gut microbiota.</title>
        <authorList>
            <person name="Zou Y."/>
            <person name="Xue W."/>
            <person name="Luo G."/>
        </authorList>
    </citation>
    <scope>NUCLEOTIDE SEQUENCE [LARGE SCALE GENOMIC DNA]</scope>
    <source>
        <strain evidence="2 3">AM25-1LB</strain>
    </source>
</reference>
<evidence type="ECO:0000256" key="1">
    <source>
        <dbReference type="SAM" id="Phobius"/>
    </source>
</evidence>
<evidence type="ECO:0000313" key="2">
    <source>
        <dbReference type="EMBL" id="RHF62295.1"/>
    </source>
</evidence>
<evidence type="ECO:0000313" key="3">
    <source>
        <dbReference type="Proteomes" id="UP000284902"/>
    </source>
</evidence>
<feature type="transmembrane region" description="Helical" evidence="1">
    <location>
        <begin position="23"/>
        <end position="45"/>
    </location>
</feature>
<gene>
    <name evidence="2" type="ORF">DW672_03380</name>
</gene>
<dbReference type="RefSeq" id="WP_118212545.1">
    <property type="nucleotide sequence ID" value="NZ_CBCSYD010000004.1"/>
</dbReference>
<keyword evidence="2" id="KW-0418">Kinase</keyword>
<organism evidence="2 3">
    <name type="scientific">[Ruminococcus] lactaris</name>
    <dbReference type="NCBI Taxonomy" id="46228"/>
    <lineage>
        <taxon>Bacteria</taxon>
        <taxon>Bacillati</taxon>
        <taxon>Bacillota</taxon>
        <taxon>Clostridia</taxon>
        <taxon>Lachnospirales</taxon>
        <taxon>Lachnospiraceae</taxon>
        <taxon>Mediterraneibacter</taxon>
    </lineage>
</organism>
<sequence length="54" mass="6090">MERIEESINTITRILKTNKSRHIVGGVLLSMSLFFGGLAVTVLTIKKEENEENE</sequence>
<name>A0A414P7W4_9FIRM</name>
<protein>
    <submittedName>
        <fullName evidence="2">Histidine kinase</fullName>
    </submittedName>
</protein>
<keyword evidence="1" id="KW-1133">Transmembrane helix</keyword>
<proteinExistence type="predicted"/>
<dbReference type="Proteomes" id="UP000284902">
    <property type="component" value="Unassembled WGS sequence"/>
</dbReference>
<dbReference type="GO" id="GO:0016301">
    <property type="term" value="F:kinase activity"/>
    <property type="evidence" value="ECO:0007669"/>
    <property type="project" value="UniProtKB-KW"/>
</dbReference>
<dbReference type="EMBL" id="QRHG01000006">
    <property type="protein sequence ID" value="RHF62295.1"/>
    <property type="molecule type" value="Genomic_DNA"/>
</dbReference>
<comment type="caution">
    <text evidence="2">The sequence shown here is derived from an EMBL/GenBank/DDBJ whole genome shotgun (WGS) entry which is preliminary data.</text>
</comment>
<dbReference type="AlphaFoldDB" id="A0A414P7W4"/>
<keyword evidence="1" id="KW-0472">Membrane</keyword>
<accession>A0A414P7W4</accession>
<keyword evidence="1" id="KW-0812">Transmembrane</keyword>